<evidence type="ECO:0000256" key="1">
    <source>
        <dbReference type="SAM" id="Phobius"/>
    </source>
</evidence>
<feature type="transmembrane region" description="Helical" evidence="1">
    <location>
        <begin position="113"/>
        <end position="139"/>
    </location>
</feature>
<keyword evidence="1" id="KW-1133">Transmembrane helix</keyword>
<dbReference type="AlphaFoldDB" id="A0A7Z8NQM5"/>
<feature type="transmembrane region" description="Helical" evidence="1">
    <location>
        <begin position="31"/>
        <end position="51"/>
    </location>
</feature>
<organism evidence="2 3">
    <name type="scientific">Cellulomonas hominis</name>
    <dbReference type="NCBI Taxonomy" id="156981"/>
    <lineage>
        <taxon>Bacteria</taxon>
        <taxon>Bacillati</taxon>
        <taxon>Actinomycetota</taxon>
        <taxon>Actinomycetes</taxon>
        <taxon>Micrococcales</taxon>
        <taxon>Cellulomonadaceae</taxon>
        <taxon>Cellulomonas</taxon>
    </lineage>
</organism>
<keyword evidence="1" id="KW-0472">Membrane</keyword>
<gene>
    <name evidence="2" type="ORF">FA014_02070</name>
</gene>
<keyword evidence="1" id="KW-0812">Transmembrane</keyword>
<evidence type="ECO:0000313" key="3">
    <source>
        <dbReference type="Proteomes" id="UP000308121"/>
    </source>
</evidence>
<reference evidence="2 3" key="1">
    <citation type="submission" date="2019-05" db="EMBL/GenBank/DDBJ databases">
        <title>Genome sequence of Cellulomonas hominis strain CS1.</title>
        <authorList>
            <person name="Belmont J."/>
            <person name="Maclea K.S."/>
        </authorList>
    </citation>
    <scope>NUCLEOTIDE SEQUENCE [LARGE SCALE GENOMIC DNA]</scope>
    <source>
        <strain evidence="2 3">CS1</strain>
    </source>
</reference>
<dbReference type="RefSeq" id="WP_154728054.1">
    <property type="nucleotide sequence ID" value="NZ_SZYE01000006.1"/>
</dbReference>
<proteinExistence type="predicted"/>
<sequence>MLLVVPLVAAAAVVWQQFGLGSTGAVTSGLALLGGALLAAFPQLAAWRSRLSQRVEFKATTERPARESVDEAVAHVLWSALLSVLGAVLAAAVENSVPTGEQIEAAGVPYWTWIAMGAALVALSTYLVLTFVVIVNLLWSAYRRASKDEDEEAAARAAKRSRGSAA</sequence>
<feature type="transmembrane region" description="Helical" evidence="1">
    <location>
        <begin position="72"/>
        <end position="93"/>
    </location>
</feature>
<evidence type="ECO:0000313" key="2">
    <source>
        <dbReference type="EMBL" id="TKR27166.1"/>
    </source>
</evidence>
<protein>
    <submittedName>
        <fullName evidence="2">Uncharacterized protein</fullName>
    </submittedName>
</protein>
<dbReference type="Proteomes" id="UP000308121">
    <property type="component" value="Unassembled WGS sequence"/>
</dbReference>
<name>A0A7Z8NQM5_9CELL</name>
<accession>A0A7Z8NQM5</accession>
<dbReference type="EMBL" id="SZYE01000006">
    <property type="protein sequence ID" value="TKR27166.1"/>
    <property type="molecule type" value="Genomic_DNA"/>
</dbReference>
<comment type="caution">
    <text evidence="2">The sequence shown here is derived from an EMBL/GenBank/DDBJ whole genome shotgun (WGS) entry which is preliminary data.</text>
</comment>